<gene>
    <name evidence="2" type="ORF">H8S08_06220</name>
</gene>
<dbReference type="PANTHER" id="PTHR35532">
    <property type="entry name" value="SIMILAR TO POLYHYDROXYALKANOATE DEPOLYMERASE"/>
    <property type="match status" value="1"/>
</dbReference>
<dbReference type="PANTHER" id="PTHR35532:SF5">
    <property type="entry name" value="CARBOHYDRATE-BINDING DOMAIN-CONTAINING PROTEIN"/>
    <property type="match status" value="1"/>
</dbReference>
<keyword evidence="3" id="KW-1185">Reference proteome</keyword>
<dbReference type="InterPro" id="IPR008979">
    <property type="entry name" value="Galactose-bd-like_sf"/>
</dbReference>
<dbReference type="Proteomes" id="UP000636891">
    <property type="component" value="Unassembled WGS sequence"/>
</dbReference>
<evidence type="ECO:0000313" key="2">
    <source>
        <dbReference type="EMBL" id="MBC5616614.1"/>
    </source>
</evidence>
<accession>A0ABR7CLS9</accession>
<dbReference type="InterPro" id="IPR000421">
    <property type="entry name" value="FA58C"/>
</dbReference>
<dbReference type="EMBL" id="JACOOK010000003">
    <property type="protein sequence ID" value="MBC5616614.1"/>
    <property type="molecule type" value="Genomic_DNA"/>
</dbReference>
<sequence length="638" mass="72258">MEKVLAHYSRKSEDSLKLRAAEFLIKNMPGHYSLDPAIVNAFCDQVDSILATPLDTSLLELAKTNLKEADDQDWAGFKVKAMEAVSKRFPVKPSSSQSDIRILKADYLIRNIENAFETWANAPWAAHLTFDDFCEYILPYKAAPAFQADNWKDECSELADRLYDLTDLRAGRFTCHSPHWAALNINQGLNSHLKTTLPYAYTGLPILRMSTFLKMHLSNCTDKGIVVKAVLQSKGIPVAVDFTPQWPTQAQGHSWNVIQVSNNGRFEEFVPLDTDPGTPHRPGEMMAKVYRQCYALNPVFIRLNNSGEAVPSSLSTVTIKDVTAEYVSTQDVRIRIDPALKKRNKYAYVAVFDNRNWVPVGFGEVGGSEAVFEAIGRDIAYLPVYCSDGEKITPLSYPFTVDAYGKVDLLIPDTVNRESFKLLRKYPYYHAMTTVTKRLISGKIQAANRPDFSDVVTIHEFTEAQSAGEVRIPAETPKYRYWRYFSSLAGFNNMAELLFHPPGSNRSLRGTIIGTPGSYLDDPRRTREAVFDGDPFTFFDSTDPNNSWAGMDFGEPVSIGSVEYAFRSDDNNIRIGDVYELFYWKDESGWESLGKKKAENMNLYYDNIPSHALLLLRDHTRGKEERIFTLENGEQVWW</sequence>
<dbReference type="RefSeq" id="WP_118657169.1">
    <property type="nucleotide sequence ID" value="NZ_JACOOK010000003.1"/>
</dbReference>
<reference evidence="2 3" key="1">
    <citation type="submission" date="2020-08" db="EMBL/GenBank/DDBJ databases">
        <title>Genome public.</title>
        <authorList>
            <person name="Liu C."/>
            <person name="Sun Q."/>
        </authorList>
    </citation>
    <scope>NUCLEOTIDE SEQUENCE [LARGE SCALE GENOMIC DNA]</scope>
    <source>
        <strain evidence="2 3">New-7</strain>
    </source>
</reference>
<protein>
    <submittedName>
        <fullName evidence="2">Discoidin domain-containing protein</fullName>
    </submittedName>
</protein>
<comment type="caution">
    <text evidence="2">The sequence shown here is derived from an EMBL/GenBank/DDBJ whole genome shotgun (WGS) entry which is preliminary data.</text>
</comment>
<feature type="domain" description="F5/8 type C" evidence="1">
    <location>
        <begin position="525"/>
        <end position="601"/>
    </location>
</feature>
<proteinExistence type="predicted"/>
<name>A0ABR7CLS9_9BACT</name>
<evidence type="ECO:0000313" key="3">
    <source>
        <dbReference type="Proteomes" id="UP000636891"/>
    </source>
</evidence>
<dbReference type="Pfam" id="PF00754">
    <property type="entry name" value="F5_F8_type_C"/>
    <property type="match status" value="1"/>
</dbReference>
<dbReference type="Gene3D" id="2.60.120.260">
    <property type="entry name" value="Galactose-binding domain-like"/>
    <property type="match status" value="2"/>
</dbReference>
<organism evidence="2 3">
    <name type="scientific">Alistipes hominis</name>
    <dbReference type="NCBI Taxonomy" id="2763015"/>
    <lineage>
        <taxon>Bacteria</taxon>
        <taxon>Pseudomonadati</taxon>
        <taxon>Bacteroidota</taxon>
        <taxon>Bacteroidia</taxon>
        <taxon>Bacteroidales</taxon>
        <taxon>Rikenellaceae</taxon>
        <taxon>Alistipes</taxon>
    </lineage>
</organism>
<dbReference type="SUPFAM" id="SSF49785">
    <property type="entry name" value="Galactose-binding domain-like"/>
    <property type="match status" value="1"/>
</dbReference>
<evidence type="ECO:0000259" key="1">
    <source>
        <dbReference type="Pfam" id="PF00754"/>
    </source>
</evidence>